<dbReference type="Gene3D" id="3.40.30.10">
    <property type="entry name" value="Glutaredoxin"/>
    <property type="match status" value="1"/>
</dbReference>
<dbReference type="PANTHER" id="PTHR43900:SF47">
    <property type="entry name" value="GLUTATHIONE S-TRANSFERASE F6-RELATED"/>
    <property type="match status" value="1"/>
</dbReference>
<feature type="domain" description="GST C-terminal" evidence="9">
    <location>
        <begin position="89"/>
        <end position="214"/>
    </location>
</feature>
<feature type="domain" description="GST N-terminal" evidence="8">
    <location>
        <begin position="2"/>
        <end position="83"/>
    </location>
</feature>
<dbReference type="Pfam" id="PF00043">
    <property type="entry name" value="GST_C"/>
    <property type="match status" value="1"/>
</dbReference>
<dbReference type="GO" id="GO:0009407">
    <property type="term" value="P:toxin catabolic process"/>
    <property type="evidence" value="ECO:0007669"/>
    <property type="project" value="UniProtKB-ARBA"/>
</dbReference>
<dbReference type="RefSeq" id="XP_031402425.1">
    <property type="nucleotide sequence ID" value="XM_031546565.1"/>
</dbReference>
<dbReference type="CDD" id="cd03053">
    <property type="entry name" value="GST_N_Phi"/>
    <property type="match status" value="1"/>
</dbReference>
<organism evidence="10 11">
    <name type="scientific">Punica granatum</name>
    <name type="common">Pomegranate</name>
    <dbReference type="NCBI Taxonomy" id="22663"/>
    <lineage>
        <taxon>Eukaryota</taxon>
        <taxon>Viridiplantae</taxon>
        <taxon>Streptophyta</taxon>
        <taxon>Embryophyta</taxon>
        <taxon>Tracheophyta</taxon>
        <taxon>Spermatophyta</taxon>
        <taxon>Magnoliopsida</taxon>
        <taxon>eudicotyledons</taxon>
        <taxon>Gunneridae</taxon>
        <taxon>Pentapetalae</taxon>
        <taxon>rosids</taxon>
        <taxon>malvids</taxon>
        <taxon>Myrtales</taxon>
        <taxon>Lythraceae</taxon>
        <taxon>Punica</taxon>
    </lineage>
</organism>
<dbReference type="GO" id="GO:0006749">
    <property type="term" value="P:glutathione metabolic process"/>
    <property type="evidence" value="ECO:0007669"/>
    <property type="project" value="TreeGrafter"/>
</dbReference>
<dbReference type="InterPro" id="IPR034347">
    <property type="entry name" value="GST_Phi_C"/>
</dbReference>
<dbReference type="InterPro" id="IPR036249">
    <property type="entry name" value="Thioredoxin-like_sf"/>
</dbReference>
<comment type="subcellular location">
    <subcellularLocation>
        <location evidence="1">Cytoplasm</location>
        <location evidence="1">Cytosol</location>
    </subcellularLocation>
</comment>
<evidence type="ECO:0000256" key="1">
    <source>
        <dbReference type="ARBA" id="ARBA00004514"/>
    </source>
</evidence>
<reference evidence="13" key="4">
    <citation type="submission" date="2025-04" db="UniProtKB">
        <authorList>
            <consortium name="RefSeq"/>
        </authorList>
    </citation>
    <scope>IDENTIFICATION</scope>
    <source>
        <tissue evidence="13">Leaf</tissue>
    </source>
</reference>
<dbReference type="Proteomes" id="UP000515151">
    <property type="component" value="Chromosome 6"/>
</dbReference>
<dbReference type="GO" id="GO:0004364">
    <property type="term" value="F:glutathione transferase activity"/>
    <property type="evidence" value="ECO:0007669"/>
    <property type="project" value="UniProtKB-EC"/>
</dbReference>
<dbReference type="Pfam" id="PF02798">
    <property type="entry name" value="GST_N"/>
    <property type="match status" value="1"/>
</dbReference>
<name>A0A218WZK7_PUNGR</name>
<dbReference type="OrthoDB" id="422574at2759"/>
<keyword evidence="5" id="KW-0216">Detoxification</keyword>
<dbReference type="Gene3D" id="1.20.1050.10">
    <property type="match status" value="1"/>
</dbReference>
<accession>A0A218WZK7</accession>
<gene>
    <name evidence="13" type="primary">LOC116211996</name>
    <name evidence="10" type="ORF">CDL15_Pgr018567</name>
</gene>
<evidence type="ECO:0000259" key="9">
    <source>
        <dbReference type="PROSITE" id="PS50405"/>
    </source>
</evidence>
<reference evidence="11" key="1">
    <citation type="journal article" date="2017" name="Plant J.">
        <title>The pomegranate (Punica granatum L.) genome and the genomics of punicalagin biosynthesis.</title>
        <authorList>
            <person name="Qin G."/>
            <person name="Xu C."/>
            <person name="Ming R."/>
            <person name="Tang H."/>
            <person name="Guyot R."/>
            <person name="Kramer E.M."/>
            <person name="Hu Y."/>
            <person name="Yi X."/>
            <person name="Qi Y."/>
            <person name="Xu X."/>
            <person name="Gao Z."/>
            <person name="Pan H."/>
            <person name="Jian J."/>
            <person name="Tian Y."/>
            <person name="Yue Z."/>
            <person name="Xu Y."/>
        </authorList>
    </citation>
    <scope>NUCLEOTIDE SEQUENCE [LARGE SCALE GENOMIC DNA]</scope>
    <source>
        <strain evidence="11">cv. Dabenzi</strain>
    </source>
</reference>
<evidence type="ECO:0000313" key="13">
    <source>
        <dbReference type="RefSeq" id="XP_031402425.1"/>
    </source>
</evidence>
<dbReference type="InterPro" id="IPR040079">
    <property type="entry name" value="Glutathione_S-Trfase"/>
</dbReference>
<evidence type="ECO:0000256" key="2">
    <source>
        <dbReference type="ARBA" id="ARBA00010128"/>
    </source>
</evidence>
<dbReference type="PROSITE" id="PS50404">
    <property type="entry name" value="GST_NTER"/>
    <property type="match status" value="1"/>
</dbReference>
<reference evidence="12" key="3">
    <citation type="journal article" date="2020" name="Plant Biotechnol. J.">
        <title>The pomegranate (Punica granatum L.) draft genome dissects genetic divergence between soft- and hard-seeded cultivars.</title>
        <authorList>
            <person name="Luo X."/>
            <person name="Li H."/>
            <person name="Wu Z."/>
            <person name="Yao W."/>
            <person name="Zhao P."/>
            <person name="Cao D."/>
            <person name="Yu H."/>
            <person name="Li K."/>
            <person name="Poudel K."/>
            <person name="Zhao D."/>
            <person name="Zhang F."/>
            <person name="Xia X."/>
            <person name="Chen L."/>
            <person name="Wang Q."/>
            <person name="Jing D."/>
            <person name="Cao S."/>
        </authorList>
    </citation>
    <scope>NUCLEOTIDE SEQUENCE [LARGE SCALE GENOMIC DNA]</scope>
</reference>
<dbReference type="EMBL" id="MTKT01002507">
    <property type="protein sequence ID" value="OWM77998.1"/>
    <property type="molecule type" value="Genomic_DNA"/>
</dbReference>
<evidence type="ECO:0000313" key="12">
    <source>
        <dbReference type="Proteomes" id="UP000515151"/>
    </source>
</evidence>
<sequence>MAVMKLYGSPLSSAVWRVLASLYEKGLDFEFIPVDMKSGEHKKEPYLSLNPFGQVPAFVDGDLKLFESRAITQYISHEYADKGTPLVVPGKQMAIVSVWMEVEAHQYDPLAGKLAWELGYKPHFGMQPDNAVVEENEGKLGKVLDVYEARLSQSKYIGGDTFTLADLHHLPTLSFLMDTPAKKLIESRPKVSAWVADITSRPAWCKVVEFRKQH</sequence>
<evidence type="ECO:0000256" key="3">
    <source>
        <dbReference type="ARBA" id="ARBA00012452"/>
    </source>
</evidence>
<proteinExistence type="inferred from homology"/>
<dbReference type="GO" id="GO:0005829">
    <property type="term" value="C:cytosol"/>
    <property type="evidence" value="ECO:0007669"/>
    <property type="project" value="UniProtKB-SubCell"/>
</dbReference>
<dbReference type="InterPro" id="IPR004045">
    <property type="entry name" value="Glutathione_S-Trfase_N"/>
</dbReference>
<evidence type="ECO:0000313" key="10">
    <source>
        <dbReference type="EMBL" id="OWM77998.1"/>
    </source>
</evidence>
<dbReference type="GeneID" id="116211996"/>
<evidence type="ECO:0000256" key="5">
    <source>
        <dbReference type="ARBA" id="ARBA00022575"/>
    </source>
</evidence>
<dbReference type="SUPFAM" id="SSF47616">
    <property type="entry name" value="GST C-terminal domain-like"/>
    <property type="match status" value="1"/>
</dbReference>
<evidence type="ECO:0000313" key="11">
    <source>
        <dbReference type="Proteomes" id="UP000197138"/>
    </source>
</evidence>
<dbReference type="FunFam" id="3.40.30.10:FF:000016">
    <property type="entry name" value="Glutathione S-transferase F2"/>
    <property type="match status" value="1"/>
</dbReference>
<dbReference type="PANTHER" id="PTHR43900">
    <property type="entry name" value="GLUTATHIONE S-TRANSFERASE RHO"/>
    <property type="match status" value="1"/>
</dbReference>
<dbReference type="Proteomes" id="UP000197138">
    <property type="component" value="Unassembled WGS sequence"/>
</dbReference>
<dbReference type="GO" id="GO:0043295">
    <property type="term" value="F:glutathione binding"/>
    <property type="evidence" value="ECO:0007669"/>
    <property type="project" value="TreeGrafter"/>
</dbReference>
<dbReference type="EC" id="2.5.1.18" evidence="3"/>
<dbReference type="FunFam" id="1.20.1050.10:FF:000004">
    <property type="entry name" value="Glutathione S-transferase F2"/>
    <property type="match status" value="1"/>
</dbReference>
<dbReference type="SFLD" id="SFLDG01154">
    <property type="entry name" value="Main.5:_Phi-like"/>
    <property type="match status" value="1"/>
</dbReference>
<evidence type="ECO:0000256" key="4">
    <source>
        <dbReference type="ARBA" id="ARBA00022490"/>
    </source>
</evidence>
<protein>
    <recommendedName>
        <fullName evidence="3">glutathione transferase</fullName>
        <ecNumber evidence="3">2.5.1.18</ecNumber>
    </recommendedName>
</protein>
<reference evidence="10" key="2">
    <citation type="submission" date="2017-06" db="EMBL/GenBank/DDBJ databases">
        <title>The pomegranate genome and the genomics of punicalagin biosynthesis.</title>
        <authorList>
            <person name="Xu C."/>
        </authorList>
    </citation>
    <scope>NUCLEOTIDE SEQUENCE [LARGE SCALE GENOMIC DNA]</scope>
    <source>
        <tissue evidence="10">Fresh leaf</tissue>
    </source>
</reference>
<comment type="catalytic activity">
    <reaction evidence="7">
        <text>RX + glutathione = an S-substituted glutathione + a halide anion + H(+)</text>
        <dbReference type="Rhea" id="RHEA:16437"/>
        <dbReference type="ChEBI" id="CHEBI:15378"/>
        <dbReference type="ChEBI" id="CHEBI:16042"/>
        <dbReference type="ChEBI" id="CHEBI:17792"/>
        <dbReference type="ChEBI" id="CHEBI:57925"/>
        <dbReference type="ChEBI" id="CHEBI:90779"/>
        <dbReference type="EC" id="2.5.1.18"/>
    </reaction>
</comment>
<dbReference type="SUPFAM" id="SSF52833">
    <property type="entry name" value="Thioredoxin-like"/>
    <property type="match status" value="1"/>
</dbReference>
<keyword evidence="4" id="KW-0963">Cytoplasm</keyword>
<evidence type="ECO:0000256" key="6">
    <source>
        <dbReference type="ARBA" id="ARBA00022679"/>
    </source>
</evidence>
<keyword evidence="6" id="KW-0808">Transferase</keyword>
<dbReference type="SFLD" id="SFLDS00019">
    <property type="entry name" value="Glutathione_Transferase_(cytos"/>
    <property type="match status" value="1"/>
</dbReference>
<evidence type="ECO:0000259" key="8">
    <source>
        <dbReference type="PROSITE" id="PS50404"/>
    </source>
</evidence>
<keyword evidence="12" id="KW-1185">Reference proteome</keyword>
<dbReference type="PROSITE" id="PS50405">
    <property type="entry name" value="GST_CTER"/>
    <property type="match status" value="1"/>
</dbReference>
<dbReference type="InterPro" id="IPR010987">
    <property type="entry name" value="Glutathione-S-Trfase_C-like"/>
</dbReference>
<evidence type="ECO:0000256" key="7">
    <source>
        <dbReference type="ARBA" id="ARBA00047960"/>
    </source>
</evidence>
<dbReference type="AlphaFoldDB" id="A0A218WZK7"/>
<dbReference type="InterPro" id="IPR036282">
    <property type="entry name" value="Glutathione-S-Trfase_C_sf"/>
</dbReference>
<dbReference type="CDD" id="cd03187">
    <property type="entry name" value="GST_C_Phi"/>
    <property type="match status" value="1"/>
</dbReference>
<dbReference type="SFLD" id="SFLDG00358">
    <property type="entry name" value="Main_(cytGST)"/>
    <property type="match status" value="1"/>
</dbReference>
<comment type="similarity">
    <text evidence="2">Belongs to the GST superfamily. Phi family.</text>
</comment>
<dbReference type="InterPro" id="IPR004046">
    <property type="entry name" value="GST_C"/>
</dbReference>